<dbReference type="WBParaSite" id="RSKR_0001077700.1">
    <property type="protein sequence ID" value="RSKR_0001077700.1"/>
    <property type="gene ID" value="RSKR_0001077700"/>
</dbReference>
<name>A0AC35UH63_9BILA</name>
<accession>A0AC35UH63</accession>
<proteinExistence type="predicted"/>
<dbReference type="Proteomes" id="UP000095286">
    <property type="component" value="Unplaced"/>
</dbReference>
<reference evidence="2" key="1">
    <citation type="submission" date="2016-11" db="UniProtKB">
        <authorList>
            <consortium name="WormBaseParasite"/>
        </authorList>
    </citation>
    <scope>IDENTIFICATION</scope>
    <source>
        <strain evidence="2">KR3021</strain>
    </source>
</reference>
<protein>
    <submittedName>
        <fullName evidence="2">PID domain-containing protein</fullName>
    </submittedName>
</protein>
<organism evidence="1 2">
    <name type="scientific">Rhabditophanes sp. KR3021</name>
    <dbReference type="NCBI Taxonomy" id="114890"/>
    <lineage>
        <taxon>Eukaryota</taxon>
        <taxon>Metazoa</taxon>
        <taxon>Ecdysozoa</taxon>
        <taxon>Nematoda</taxon>
        <taxon>Chromadorea</taxon>
        <taxon>Rhabditida</taxon>
        <taxon>Tylenchina</taxon>
        <taxon>Panagrolaimomorpha</taxon>
        <taxon>Strongyloidoidea</taxon>
        <taxon>Alloionematidae</taxon>
        <taxon>Rhabditophanes</taxon>
    </lineage>
</organism>
<evidence type="ECO:0000313" key="1">
    <source>
        <dbReference type="Proteomes" id="UP000095286"/>
    </source>
</evidence>
<sequence length="500" mass="56625">MPSLSIMEHSLFSLPFRRKKQRYTINPPDDDYNVIYLGNVLTIIGKGEASVEKPLSLIWKTYCQRGQRADMPMKLSVTRSGLKAETKQQGLTEYWAHRVTYCQAPTEYPRVFCWVYKHEGRKMKPELRCHAVLCKKNNEPSLISVRLTDFLASALQEYKREKLTMEKARKNGISSGVNGPCPLRKQILQTGSLNFRPPICKNKSASRLGSIDEEEEVPEEKTIEGIVMTPLSETRIMIDQMVVEEEELDEEDEEDDESFEQEHNNYYSKKFAVECLPSSSTYSSADSSECGETPPLVIKNKGLRRNFSLSKSRQVHHQETLGKVLKRQCSLDTGIMLNNTEEDLVQGLIGENANYKKESVADCESNNAFLQRSRSISSIEDDEAGGFIFDAPLANKSDEDDTHFNDPLIEVLASDLEEYVKNRTPSAEFESSNSSCSSIDDGFGSSASSQFPQNNNKRFQKQSDPDCVSDESGFHEESFKTIATIRSNVRSYTDYEVTDL</sequence>
<evidence type="ECO:0000313" key="2">
    <source>
        <dbReference type="WBParaSite" id="RSKR_0001077700.1"/>
    </source>
</evidence>